<name>A0A3N2QRJ3_9RHOB</name>
<feature type="active site" evidence="3">
    <location>
        <position position="163"/>
    </location>
</feature>
<dbReference type="OrthoDB" id="9812907at2"/>
<dbReference type="RefSeq" id="WP_123643807.1">
    <property type="nucleotide sequence ID" value="NZ_ML119091.1"/>
</dbReference>
<dbReference type="SUPFAM" id="SSF48179">
    <property type="entry name" value="6-phosphogluconate dehydrogenase C-terminal domain-like"/>
    <property type="match status" value="1"/>
</dbReference>
<dbReference type="InterPro" id="IPR036291">
    <property type="entry name" value="NAD(P)-bd_dom_sf"/>
</dbReference>
<reference evidence="6 7" key="1">
    <citation type="submission" date="2018-10" db="EMBL/GenBank/DDBJ databases">
        <title>Histidinibacterium lentulum gen. nov., sp. nov., a marine bacterium from the culture broth of Picochlorum sp. 122.</title>
        <authorList>
            <person name="Wang G."/>
        </authorList>
    </citation>
    <scope>NUCLEOTIDE SEQUENCE [LARGE SCALE GENOMIC DNA]</scope>
    <source>
        <strain evidence="6 7">B17</strain>
    </source>
</reference>
<evidence type="ECO:0000256" key="3">
    <source>
        <dbReference type="PIRSR" id="PIRSR000103-1"/>
    </source>
</evidence>
<proteinExistence type="predicted"/>
<keyword evidence="1" id="KW-0560">Oxidoreductase</keyword>
<comment type="caution">
    <text evidence="6">The sequence shown here is derived from an EMBL/GenBank/DDBJ whole genome shotgun (WGS) entry which is preliminary data.</text>
</comment>
<evidence type="ECO:0000256" key="2">
    <source>
        <dbReference type="ARBA" id="ARBA00023027"/>
    </source>
</evidence>
<dbReference type="Pfam" id="PF03446">
    <property type="entry name" value="NAD_binding_2"/>
    <property type="match status" value="1"/>
</dbReference>
<dbReference type="Gene3D" id="3.40.50.720">
    <property type="entry name" value="NAD(P)-binding Rossmann-like Domain"/>
    <property type="match status" value="1"/>
</dbReference>
<dbReference type="GO" id="GO:0051287">
    <property type="term" value="F:NAD binding"/>
    <property type="evidence" value="ECO:0007669"/>
    <property type="project" value="InterPro"/>
</dbReference>
<accession>A0A3N2QRJ3</accession>
<dbReference type="GO" id="GO:0050661">
    <property type="term" value="F:NADP binding"/>
    <property type="evidence" value="ECO:0007669"/>
    <property type="project" value="InterPro"/>
</dbReference>
<dbReference type="PANTHER" id="PTHR43060">
    <property type="entry name" value="3-HYDROXYISOBUTYRATE DEHYDROGENASE-LIKE 1, MITOCHONDRIAL-RELATED"/>
    <property type="match status" value="1"/>
</dbReference>
<sequence>MSGVGLFGLGLVGAAVARRLIAAGHGVTGHDPDAGRMAELRAMGGVPAGPGEVWERPLVISAVFDTGQLAGIVDAAPEGERVLVSMSTCDPDAIAGLGGIAAAKGITLVEAPISGTSRELEEGSALLLLAGDGDGLKAFEAVAGAISNKRRRVGELGAGNRMKLAINLVLGLNRAACAEGLVFAEAMGIAPGVFLEVARMSAAESAVMATKGPKMAARDFAPEGRVAQSRKDFQLIRETAARQGRGLPFAERYLEAMADLAERGEGDLDNAAILLAIERMAKGQG</sequence>
<evidence type="ECO:0000313" key="6">
    <source>
        <dbReference type="EMBL" id="ROT97799.1"/>
    </source>
</evidence>
<feature type="domain" description="3-hydroxyisobutyrate dehydrogenase-like NAD-binding" evidence="5">
    <location>
        <begin position="157"/>
        <end position="274"/>
    </location>
</feature>
<evidence type="ECO:0000259" key="5">
    <source>
        <dbReference type="Pfam" id="PF14833"/>
    </source>
</evidence>
<organism evidence="6 7">
    <name type="scientific">Histidinibacterium lentulum</name>
    <dbReference type="NCBI Taxonomy" id="2480588"/>
    <lineage>
        <taxon>Bacteria</taxon>
        <taxon>Pseudomonadati</taxon>
        <taxon>Pseudomonadota</taxon>
        <taxon>Alphaproteobacteria</taxon>
        <taxon>Rhodobacterales</taxon>
        <taxon>Paracoccaceae</taxon>
        <taxon>Histidinibacterium</taxon>
    </lineage>
</organism>
<dbReference type="InterPro" id="IPR015815">
    <property type="entry name" value="HIBADH-related"/>
</dbReference>
<dbReference type="InterPro" id="IPR006115">
    <property type="entry name" value="6PGDH_NADP-bd"/>
</dbReference>
<dbReference type="EMBL" id="RDRB01000011">
    <property type="protein sequence ID" value="ROT97799.1"/>
    <property type="molecule type" value="Genomic_DNA"/>
</dbReference>
<protein>
    <submittedName>
        <fullName evidence="6">NAD(P)-dependent oxidoreductase</fullName>
    </submittedName>
</protein>
<dbReference type="InterPro" id="IPR008927">
    <property type="entry name" value="6-PGluconate_DH-like_C_sf"/>
</dbReference>
<dbReference type="InterPro" id="IPR013328">
    <property type="entry name" value="6PGD_dom2"/>
</dbReference>
<keyword evidence="7" id="KW-1185">Reference proteome</keyword>
<dbReference type="Gene3D" id="1.10.1040.10">
    <property type="entry name" value="N-(1-d-carboxylethyl)-l-norvaline Dehydrogenase, domain 2"/>
    <property type="match status" value="1"/>
</dbReference>
<dbReference type="PANTHER" id="PTHR43060:SF15">
    <property type="entry name" value="3-HYDROXYISOBUTYRATE DEHYDROGENASE-LIKE 1, MITOCHONDRIAL-RELATED"/>
    <property type="match status" value="1"/>
</dbReference>
<evidence type="ECO:0000256" key="1">
    <source>
        <dbReference type="ARBA" id="ARBA00023002"/>
    </source>
</evidence>
<evidence type="ECO:0000259" key="4">
    <source>
        <dbReference type="Pfam" id="PF03446"/>
    </source>
</evidence>
<dbReference type="SUPFAM" id="SSF51735">
    <property type="entry name" value="NAD(P)-binding Rossmann-fold domains"/>
    <property type="match status" value="1"/>
</dbReference>
<dbReference type="GO" id="GO:0016491">
    <property type="term" value="F:oxidoreductase activity"/>
    <property type="evidence" value="ECO:0007669"/>
    <property type="project" value="UniProtKB-KW"/>
</dbReference>
<dbReference type="AlphaFoldDB" id="A0A3N2QRJ3"/>
<feature type="domain" description="6-phosphogluconate dehydrogenase NADP-binding" evidence="4">
    <location>
        <begin position="4"/>
        <end position="149"/>
    </location>
</feature>
<dbReference type="Proteomes" id="UP000268016">
    <property type="component" value="Unassembled WGS sequence"/>
</dbReference>
<dbReference type="Pfam" id="PF14833">
    <property type="entry name" value="NAD_binding_11"/>
    <property type="match status" value="1"/>
</dbReference>
<dbReference type="PIRSF" id="PIRSF000103">
    <property type="entry name" value="HIBADH"/>
    <property type="match status" value="1"/>
</dbReference>
<dbReference type="InterPro" id="IPR029154">
    <property type="entry name" value="HIBADH-like_NADP-bd"/>
</dbReference>
<keyword evidence="2" id="KW-0520">NAD</keyword>
<evidence type="ECO:0000313" key="7">
    <source>
        <dbReference type="Proteomes" id="UP000268016"/>
    </source>
</evidence>
<gene>
    <name evidence="6" type="ORF">EAT49_18530</name>
</gene>